<dbReference type="AlphaFoldDB" id="A0A9Q1EE76"/>
<sequence length="72" mass="8064">MFKCSLNAQESTAVPSCTFRTFAQSLAIDVIIQTKDDRKWPQQASRSSGVLLFLTALAMNIPFKSQSHMTIR</sequence>
<protein>
    <submittedName>
        <fullName evidence="1">Uncharacterized protein</fullName>
    </submittedName>
</protein>
<gene>
    <name evidence="1" type="ORF">SKAU_G00384090</name>
</gene>
<evidence type="ECO:0000313" key="2">
    <source>
        <dbReference type="Proteomes" id="UP001152622"/>
    </source>
</evidence>
<proteinExistence type="predicted"/>
<keyword evidence="2" id="KW-1185">Reference proteome</keyword>
<dbReference type="EMBL" id="JAINUF010000019">
    <property type="protein sequence ID" value="KAJ8337189.1"/>
    <property type="molecule type" value="Genomic_DNA"/>
</dbReference>
<comment type="caution">
    <text evidence="1">The sequence shown here is derived from an EMBL/GenBank/DDBJ whole genome shotgun (WGS) entry which is preliminary data.</text>
</comment>
<accession>A0A9Q1EE76</accession>
<reference evidence="1" key="1">
    <citation type="journal article" date="2023" name="Science">
        <title>Genome structures resolve the early diversification of teleost fishes.</title>
        <authorList>
            <person name="Parey E."/>
            <person name="Louis A."/>
            <person name="Montfort J."/>
            <person name="Bouchez O."/>
            <person name="Roques C."/>
            <person name="Iampietro C."/>
            <person name="Lluch J."/>
            <person name="Castinel A."/>
            <person name="Donnadieu C."/>
            <person name="Desvignes T."/>
            <person name="Floi Bucao C."/>
            <person name="Jouanno E."/>
            <person name="Wen M."/>
            <person name="Mejri S."/>
            <person name="Dirks R."/>
            <person name="Jansen H."/>
            <person name="Henkel C."/>
            <person name="Chen W.J."/>
            <person name="Zahm M."/>
            <person name="Cabau C."/>
            <person name="Klopp C."/>
            <person name="Thompson A.W."/>
            <person name="Robinson-Rechavi M."/>
            <person name="Braasch I."/>
            <person name="Lecointre G."/>
            <person name="Bobe J."/>
            <person name="Postlethwait J.H."/>
            <person name="Berthelot C."/>
            <person name="Roest Crollius H."/>
            <person name="Guiguen Y."/>
        </authorList>
    </citation>
    <scope>NUCLEOTIDE SEQUENCE</scope>
    <source>
        <strain evidence="1">WJC10195</strain>
    </source>
</reference>
<organism evidence="1 2">
    <name type="scientific">Synaphobranchus kaupii</name>
    <name type="common">Kaup's arrowtooth eel</name>
    <dbReference type="NCBI Taxonomy" id="118154"/>
    <lineage>
        <taxon>Eukaryota</taxon>
        <taxon>Metazoa</taxon>
        <taxon>Chordata</taxon>
        <taxon>Craniata</taxon>
        <taxon>Vertebrata</taxon>
        <taxon>Euteleostomi</taxon>
        <taxon>Actinopterygii</taxon>
        <taxon>Neopterygii</taxon>
        <taxon>Teleostei</taxon>
        <taxon>Anguilliformes</taxon>
        <taxon>Synaphobranchidae</taxon>
        <taxon>Synaphobranchus</taxon>
    </lineage>
</organism>
<evidence type="ECO:0000313" key="1">
    <source>
        <dbReference type="EMBL" id="KAJ8337189.1"/>
    </source>
</evidence>
<name>A0A9Q1EE76_SYNKA</name>
<dbReference type="Proteomes" id="UP001152622">
    <property type="component" value="Chromosome 19"/>
</dbReference>